<dbReference type="Proteomes" id="UP000095283">
    <property type="component" value="Unplaced"/>
</dbReference>
<proteinExistence type="predicted"/>
<evidence type="ECO:0000313" key="1">
    <source>
        <dbReference type="Proteomes" id="UP000095283"/>
    </source>
</evidence>
<name>A0A1I7XE55_HETBA</name>
<dbReference type="WBParaSite" id="Hba_15937">
    <property type="protein sequence ID" value="Hba_15937"/>
    <property type="gene ID" value="Hba_15937"/>
</dbReference>
<protein>
    <submittedName>
        <fullName evidence="2">Uncharacterized protein</fullName>
    </submittedName>
</protein>
<sequence length="67" mass="7560">MDLLSYGPGSSTRFNKQSWIPISFVLRKITRPEVLITTTASLSDAILRVDMQLRDSIGEGRIYSNKD</sequence>
<accession>A0A1I7XE55</accession>
<keyword evidence="1" id="KW-1185">Reference proteome</keyword>
<reference evidence="2" key="1">
    <citation type="submission" date="2016-11" db="UniProtKB">
        <authorList>
            <consortium name="WormBaseParasite"/>
        </authorList>
    </citation>
    <scope>IDENTIFICATION</scope>
</reference>
<dbReference type="AlphaFoldDB" id="A0A1I7XE55"/>
<evidence type="ECO:0000313" key="2">
    <source>
        <dbReference type="WBParaSite" id="Hba_15937"/>
    </source>
</evidence>
<organism evidence="1 2">
    <name type="scientific">Heterorhabditis bacteriophora</name>
    <name type="common">Entomopathogenic nematode worm</name>
    <dbReference type="NCBI Taxonomy" id="37862"/>
    <lineage>
        <taxon>Eukaryota</taxon>
        <taxon>Metazoa</taxon>
        <taxon>Ecdysozoa</taxon>
        <taxon>Nematoda</taxon>
        <taxon>Chromadorea</taxon>
        <taxon>Rhabditida</taxon>
        <taxon>Rhabditina</taxon>
        <taxon>Rhabditomorpha</taxon>
        <taxon>Strongyloidea</taxon>
        <taxon>Heterorhabditidae</taxon>
        <taxon>Heterorhabditis</taxon>
    </lineage>
</organism>